<proteinExistence type="predicted"/>
<feature type="chain" id="PRO_5012656032" evidence="2">
    <location>
        <begin position="21"/>
        <end position="365"/>
    </location>
</feature>
<evidence type="ECO:0000256" key="1">
    <source>
        <dbReference type="SAM" id="MobiDB-lite"/>
    </source>
</evidence>
<protein>
    <submittedName>
        <fullName evidence="3">Uncharacterized protein</fullName>
    </submittedName>
</protein>
<dbReference type="Proteomes" id="UP000181897">
    <property type="component" value="Chromosome"/>
</dbReference>
<dbReference type="RefSeq" id="WP_071972124.1">
    <property type="nucleotide sequence ID" value="NZ_CP018076.1"/>
</dbReference>
<feature type="region of interest" description="Disordered" evidence="1">
    <location>
        <begin position="53"/>
        <end position="150"/>
    </location>
</feature>
<dbReference type="KEGG" id="suam:BOO69_10460"/>
<keyword evidence="2" id="KW-0732">Signal</keyword>
<dbReference type="EMBL" id="CP018076">
    <property type="protein sequence ID" value="APE43787.1"/>
    <property type="molecule type" value="Genomic_DNA"/>
</dbReference>
<feature type="signal peptide" evidence="2">
    <location>
        <begin position="1"/>
        <end position="20"/>
    </location>
</feature>
<organism evidence="3 4">
    <name type="scientific">Sulfitobacter alexandrii</name>
    <dbReference type="NCBI Taxonomy" id="1917485"/>
    <lineage>
        <taxon>Bacteria</taxon>
        <taxon>Pseudomonadati</taxon>
        <taxon>Pseudomonadota</taxon>
        <taxon>Alphaproteobacteria</taxon>
        <taxon>Rhodobacterales</taxon>
        <taxon>Roseobacteraceae</taxon>
        <taxon>Sulfitobacter</taxon>
    </lineage>
</organism>
<dbReference type="STRING" id="1917485.BOO69_10460"/>
<name>A0A1J0WHK3_9RHOB</name>
<reference evidence="3 4" key="1">
    <citation type="submission" date="2016-11" db="EMBL/GenBank/DDBJ databases">
        <title>Complete genome sequence of Sulfitobacter sp. AM1-D1, a toxic bacteria associated with marine dinoflagellate Alexandrium minutum in East China Sea.</title>
        <authorList>
            <person name="Yang Q."/>
            <person name="Zhang X."/>
            <person name="Tian X."/>
        </authorList>
    </citation>
    <scope>NUCLEOTIDE SEQUENCE [LARGE SCALE GENOMIC DNA]</scope>
    <source>
        <strain evidence="3 4">AM1-D1</strain>
    </source>
</reference>
<feature type="compositionally biased region" description="Low complexity" evidence="1">
    <location>
        <begin position="77"/>
        <end position="90"/>
    </location>
</feature>
<accession>A0A1J0WHK3</accession>
<gene>
    <name evidence="3" type="ORF">BOO69_10460</name>
</gene>
<evidence type="ECO:0000256" key="2">
    <source>
        <dbReference type="SAM" id="SignalP"/>
    </source>
</evidence>
<feature type="compositionally biased region" description="Basic and acidic residues" evidence="1">
    <location>
        <begin position="98"/>
        <end position="117"/>
    </location>
</feature>
<evidence type="ECO:0000313" key="4">
    <source>
        <dbReference type="Proteomes" id="UP000181897"/>
    </source>
</evidence>
<dbReference type="AlphaFoldDB" id="A0A1J0WHK3"/>
<sequence length="365" mass="38044">MKHLMIAAALGTGLATAGMAASTGAVPAPASSAVALTAGGAGGQVWLAQGKGNGAKGNAGGQKKAAKGGNGKGGGQQKQAKGNSGNGQQKAKGNGRSAENKPGKSDRKQAAKADKKQAAKTNPGQAKKAEKAVNRSADKRPPGRADMDRRAEEILRVSAPSDRDMLTVLAGAALALAGPQLVVADTPVEELITYRNCPPGLAKKTPACVPPGLAKQGVTQDQWLGYDDAEYDRLWLRQRDDYLRNAPTPTENLLLQSAQIARLFGLDPAPNGQRYALIDGMPVLLDEQDYTGLLLINELAQVADLGSGVSVAPTAALTQAELTRLYRLPTLGDDSNYAVLNGQVIRLSDSQYETLQLIRIARAVL</sequence>
<keyword evidence="4" id="KW-1185">Reference proteome</keyword>
<evidence type="ECO:0000313" key="3">
    <source>
        <dbReference type="EMBL" id="APE43787.1"/>
    </source>
</evidence>
<feature type="compositionally biased region" description="Basic and acidic residues" evidence="1">
    <location>
        <begin position="127"/>
        <end position="150"/>
    </location>
</feature>